<feature type="transmembrane region" description="Helical" evidence="6">
    <location>
        <begin position="245"/>
        <end position="264"/>
    </location>
</feature>
<dbReference type="EMBL" id="JAXOVC010000005">
    <property type="protein sequence ID" value="KAK4501726.1"/>
    <property type="molecule type" value="Genomic_DNA"/>
</dbReference>
<feature type="compositionally biased region" description="Basic and acidic residues" evidence="5">
    <location>
        <begin position="1"/>
        <end position="10"/>
    </location>
</feature>
<sequence length="560" mass="60827">MAHDQDRDSIKTPSTGRESVKSRQSNSETTPLLRKESDAHDDAAAASKSKSGRSVVLRVLFTSFLVSLSFGVTQVPLIYVIGLMTCEEYYKTHPDPGDILGRCRNPTIEAGTAQSVALLGAGTTLFGVVNLFFTGWSIKRFGIKSALMTSVLWPAVRLAVQNVGVQTGAGLGIIIIQLSQAITIFGGPAGYLLALNSYATEIVKPAERTATLGRLQGVAFFGTSLGYLTGGLLSDTFGTISPFRVTLGLFVISTIYVWLFLPWLPNNITPEQLKKTASLSAFFEPLKMFVPRKWVLQDGRVKREYGILLLGTGAFLALLATGYIPVLLQMYATDVLDFGTTENGWLIALNSLVRGLFLTFAFPAIITNGRKWLDRRRRLPQSDKLTREESITSLPTDPSTIEPGPLESETEIEPVEPPKPSPGEEESFQFDLLYARYSILLDGVLTALATLTTRGWHLYIVAFVLPLAAGTGSAAKGTILQMCSQRERADALSAISLVEMVARLTATAVFGFVFSAFAGVGRPNLTFLANGVLAVVAFLVLLVTRFPPRGARRVEETEEE</sequence>
<dbReference type="PANTHER" id="PTHR23507">
    <property type="entry name" value="ZGC:174356"/>
    <property type="match status" value="1"/>
</dbReference>
<evidence type="ECO:0000256" key="6">
    <source>
        <dbReference type="SAM" id="Phobius"/>
    </source>
</evidence>
<evidence type="ECO:0000256" key="2">
    <source>
        <dbReference type="ARBA" id="ARBA00022692"/>
    </source>
</evidence>
<evidence type="ECO:0008006" key="9">
    <source>
        <dbReference type="Google" id="ProtNLM"/>
    </source>
</evidence>
<name>A0ABR0EKN6_ZASCE</name>
<keyword evidence="3 6" id="KW-1133">Transmembrane helix</keyword>
<dbReference type="Pfam" id="PF07690">
    <property type="entry name" value="MFS_1"/>
    <property type="match status" value="1"/>
</dbReference>
<feature type="compositionally biased region" description="Basic and acidic residues" evidence="5">
    <location>
        <begin position="33"/>
        <end position="43"/>
    </location>
</feature>
<evidence type="ECO:0000313" key="7">
    <source>
        <dbReference type="EMBL" id="KAK4501726.1"/>
    </source>
</evidence>
<proteinExistence type="predicted"/>
<accession>A0ABR0EKN6</accession>
<dbReference type="Proteomes" id="UP001305779">
    <property type="component" value="Unassembled WGS sequence"/>
</dbReference>
<evidence type="ECO:0000256" key="1">
    <source>
        <dbReference type="ARBA" id="ARBA00004141"/>
    </source>
</evidence>
<feature type="transmembrane region" description="Helical" evidence="6">
    <location>
        <begin position="169"/>
        <end position="194"/>
    </location>
</feature>
<evidence type="ECO:0000256" key="3">
    <source>
        <dbReference type="ARBA" id="ARBA00022989"/>
    </source>
</evidence>
<keyword evidence="8" id="KW-1185">Reference proteome</keyword>
<evidence type="ECO:0000256" key="5">
    <source>
        <dbReference type="SAM" id="MobiDB-lite"/>
    </source>
</evidence>
<comment type="caution">
    <text evidence="7">The sequence shown here is derived from an EMBL/GenBank/DDBJ whole genome shotgun (WGS) entry which is preliminary data.</text>
</comment>
<feature type="transmembrane region" description="Helical" evidence="6">
    <location>
        <begin position="115"/>
        <end position="133"/>
    </location>
</feature>
<dbReference type="PANTHER" id="PTHR23507:SF13">
    <property type="entry name" value="MFS GENERAL SUBSTRATE TRANSPORTER"/>
    <property type="match status" value="1"/>
</dbReference>
<dbReference type="InterPro" id="IPR011701">
    <property type="entry name" value="MFS"/>
</dbReference>
<dbReference type="SUPFAM" id="SSF103473">
    <property type="entry name" value="MFS general substrate transporter"/>
    <property type="match status" value="2"/>
</dbReference>
<feature type="transmembrane region" description="Helical" evidence="6">
    <location>
        <begin position="215"/>
        <end position="233"/>
    </location>
</feature>
<dbReference type="Gene3D" id="1.20.1250.20">
    <property type="entry name" value="MFS general substrate transporter like domains"/>
    <property type="match status" value="2"/>
</dbReference>
<evidence type="ECO:0000313" key="8">
    <source>
        <dbReference type="Proteomes" id="UP001305779"/>
    </source>
</evidence>
<feature type="region of interest" description="Disordered" evidence="5">
    <location>
        <begin position="1"/>
        <end position="45"/>
    </location>
</feature>
<evidence type="ECO:0000256" key="4">
    <source>
        <dbReference type="ARBA" id="ARBA00023136"/>
    </source>
</evidence>
<comment type="subcellular location">
    <subcellularLocation>
        <location evidence="1">Membrane</location>
        <topology evidence="1">Multi-pass membrane protein</topology>
    </subcellularLocation>
</comment>
<keyword evidence="2 6" id="KW-0812">Transmembrane</keyword>
<feature type="transmembrane region" description="Helical" evidence="6">
    <location>
        <begin position="344"/>
        <end position="367"/>
    </location>
</feature>
<reference evidence="7 8" key="1">
    <citation type="journal article" date="2023" name="G3 (Bethesda)">
        <title>A chromosome-level genome assembly of Zasmidium syzygii isolated from banana leaves.</title>
        <authorList>
            <person name="van Westerhoven A.C."/>
            <person name="Mehrabi R."/>
            <person name="Talebi R."/>
            <person name="Steentjes M.B.F."/>
            <person name="Corcolon B."/>
            <person name="Chong P.A."/>
            <person name="Kema G.H.J."/>
            <person name="Seidl M.F."/>
        </authorList>
    </citation>
    <scope>NUCLEOTIDE SEQUENCE [LARGE SCALE GENOMIC DNA]</scope>
    <source>
        <strain evidence="7 8">P124</strain>
    </source>
</reference>
<feature type="region of interest" description="Disordered" evidence="5">
    <location>
        <begin position="383"/>
        <end position="425"/>
    </location>
</feature>
<dbReference type="InterPro" id="IPR036259">
    <property type="entry name" value="MFS_trans_sf"/>
</dbReference>
<feature type="transmembrane region" description="Helical" evidence="6">
    <location>
        <begin position="500"/>
        <end position="519"/>
    </location>
</feature>
<feature type="compositionally biased region" description="Polar residues" evidence="5">
    <location>
        <begin position="11"/>
        <end position="30"/>
    </location>
</feature>
<keyword evidence="4 6" id="KW-0472">Membrane</keyword>
<gene>
    <name evidence="7" type="ORF">PRZ48_007535</name>
</gene>
<feature type="transmembrane region" description="Helical" evidence="6">
    <location>
        <begin position="55"/>
        <end position="81"/>
    </location>
</feature>
<protein>
    <recommendedName>
        <fullName evidence="9">MFS general substrate transporter</fullName>
    </recommendedName>
</protein>
<feature type="transmembrane region" description="Helical" evidence="6">
    <location>
        <begin position="434"/>
        <end position="452"/>
    </location>
</feature>
<feature type="transmembrane region" description="Helical" evidence="6">
    <location>
        <begin position="458"/>
        <end position="479"/>
    </location>
</feature>
<organism evidence="7 8">
    <name type="scientific">Zasmidium cellare</name>
    <name type="common">Wine cellar mold</name>
    <name type="synonym">Racodium cellare</name>
    <dbReference type="NCBI Taxonomy" id="395010"/>
    <lineage>
        <taxon>Eukaryota</taxon>
        <taxon>Fungi</taxon>
        <taxon>Dikarya</taxon>
        <taxon>Ascomycota</taxon>
        <taxon>Pezizomycotina</taxon>
        <taxon>Dothideomycetes</taxon>
        <taxon>Dothideomycetidae</taxon>
        <taxon>Mycosphaerellales</taxon>
        <taxon>Mycosphaerellaceae</taxon>
        <taxon>Zasmidium</taxon>
    </lineage>
</organism>
<feature type="transmembrane region" description="Helical" evidence="6">
    <location>
        <begin position="307"/>
        <end position="332"/>
    </location>
</feature>
<feature type="transmembrane region" description="Helical" evidence="6">
    <location>
        <begin position="525"/>
        <end position="543"/>
    </location>
</feature>